<accession>A0ACD1DVS0</accession>
<evidence type="ECO:0000313" key="2">
    <source>
        <dbReference type="Proteomes" id="UP000682204"/>
    </source>
</evidence>
<protein>
    <submittedName>
        <fullName evidence="1">DUF4129 domain-containing protein</fullName>
    </submittedName>
</protein>
<proteinExistence type="predicted"/>
<dbReference type="Proteomes" id="UP000682204">
    <property type="component" value="Chromosome"/>
</dbReference>
<dbReference type="EMBL" id="CP074691">
    <property type="protein sequence ID" value="QVL36201.1"/>
    <property type="molecule type" value="Genomic_DNA"/>
</dbReference>
<evidence type="ECO:0000313" key="1">
    <source>
        <dbReference type="EMBL" id="QVL36201.1"/>
    </source>
</evidence>
<gene>
    <name evidence="1" type="ORF">KIH16_13915</name>
</gene>
<organism evidence="1 2">
    <name type="scientific">Aminirod propionatiphilus</name>
    <dbReference type="NCBI Taxonomy" id="3415223"/>
    <lineage>
        <taxon>Bacteria</taxon>
        <taxon>Thermotogati</taxon>
        <taxon>Synergistota</taxon>
        <taxon>Synergistia</taxon>
        <taxon>Synergistales</taxon>
        <taxon>Aminiphilaceae</taxon>
        <taxon>Aminirod</taxon>
    </lineage>
</organism>
<sequence>MTAVSLLSVLALGRTFLGGDLPGVEKGFLGAMGSGGLFVGAVLLCVGWIGLASRLCGEKKRPQRSSDDFDLVHENPKMTVAERFVVLLPFLGAVLMGTLLLWATTALRNPPERLSSEVAVPLPFLEALVDRPERNHGVPVEGDLSSLFVAELILGVLLLGAYLFFSLLSSARNRPAASAVPSVPQRASGEGVARAPSFRKRPDLEALSRMEPRRSVVEGYVTFRDLLDGFGCKGRLGQTADEFLASLPPYLDILREPAEALTSLFDVARFSPQVIGTGERREAVAALERIVFALERGDGHERGHR</sequence>
<name>A0ACD1DVS0_9BACT</name>
<reference evidence="1" key="1">
    <citation type="submission" date="2021-05" db="EMBL/GenBank/DDBJ databases">
        <title>An isolated secondary fermenter in methanogenic hydrocarbon-degrading communities.</title>
        <authorList>
            <person name="Liu Y.-F."/>
            <person name="Liu Z.-l."/>
        </authorList>
    </citation>
    <scope>NUCLEOTIDE SEQUENCE</scope>
    <source>
        <strain evidence="1">L-13</strain>
    </source>
</reference>
<keyword evidence="2" id="KW-1185">Reference proteome</keyword>